<dbReference type="InterPro" id="IPR013249">
    <property type="entry name" value="RNA_pol_sigma70_r4_t2"/>
</dbReference>
<keyword evidence="9" id="KW-1185">Reference proteome</keyword>
<dbReference type="PANTHER" id="PTHR43133">
    <property type="entry name" value="RNA POLYMERASE ECF-TYPE SIGMA FACTO"/>
    <property type="match status" value="1"/>
</dbReference>
<comment type="caution">
    <text evidence="8">The sequence shown here is derived from an EMBL/GenBank/DDBJ whole genome shotgun (WGS) entry which is preliminary data.</text>
</comment>
<dbReference type="Gene3D" id="1.10.10.10">
    <property type="entry name" value="Winged helix-like DNA-binding domain superfamily/Winged helix DNA-binding domain"/>
    <property type="match status" value="1"/>
</dbReference>
<dbReference type="InterPro" id="IPR013324">
    <property type="entry name" value="RNA_pol_sigma_r3/r4-like"/>
</dbReference>
<evidence type="ECO:0000256" key="1">
    <source>
        <dbReference type="ARBA" id="ARBA00010641"/>
    </source>
</evidence>
<reference evidence="9" key="1">
    <citation type="journal article" date="2019" name="Int. J. Syst. Evol. Microbiol.">
        <title>The Global Catalogue of Microorganisms (GCM) 10K type strain sequencing project: providing services to taxonomists for standard genome sequencing and annotation.</title>
        <authorList>
            <consortium name="The Broad Institute Genomics Platform"/>
            <consortium name="The Broad Institute Genome Sequencing Center for Infectious Disease"/>
            <person name="Wu L."/>
            <person name="Ma J."/>
        </authorList>
    </citation>
    <scope>NUCLEOTIDE SEQUENCE [LARGE SCALE GENOMIC DNA]</scope>
    <source>
        <strain evidence="9">JCM 16013</strain>
    </source>
</reference>
<evidence type="ECO:0000256" key="5">
    <source>
        <dbReference type="ARBA" id="ARBA00023163"/>
    </source>
</evidence>
<comment type="similarity">
    <text evidence="1">Belongs to the sigma-70 factor family. ECF subfamily.</text>
</comment>
<dbReference type="RefSeq" id="WP_344655550.1">
    <property type="nucleotide sequence ID" value="NZ_BAAAQM010000003.1"/>
</dbReference>
<accession>A0ABP5BZA4</accession>
<keyword evidence="5" id="KW-0804">Transcription</keyword>
<dbReference type="Proteomes" id="UP001499854">
    <property type="component" value="Unassembled WGS sequence"/>
</dbReference>
<gene>
    <name evidence="8" type="ORF">GCM10009838_08190</name>
</gene>
<evidence type="ECO:0000259" key="6">
    <source>
        <dbReference type="Pfam" id="PF04542"/>
    </source>
</evidence>
<dbReference type="EMBL" id="BAAAQM010000003">
    <property type="protein sequence ID" value="GAA1954962.1"/>
    <property type="molecule type" value="Genomic_DNA"/>
</dbReference>
<dbReference type="InterPro" id="IPR013325">
    <property type="entry name" value="RNA_pol_sigma_r2"/>
</dbReference>
<keyword evidence="2" id="KW-0805">Transcription regulation</keyword>
<keyword evidence="4" id="KW-0238">DNA-binding</keyword>
<dbReference type="CDD" id="cd06171">
    <property type="entry name" value="Sigma70_r4"/>
    <property type="match status" value="1"/>
</dbReference>
<protein>
    <submittedName>
        <fullName evidence="8">SigE family RNA polymerase sigma factor</fullName>
    </submittedName>
</protein>
<evidence type="ECO:0000256" key="3">
    <source>
        <dbReference type="ARBA" id="ARBA00023082"/>
    </source>
</evidence>
<evidence type="ECO:0000259" key="7">
    <source>
        <dbReference type="Pfam" id="PF08281"/>
    </source>
</evidence>
<dbReference type="InterPro" id="IPR039425">
    <property type="entry name" value="RNA_pol_sigma-70-like"/>
</dbReference>
<organism evidence="8 9">
    <name type="scientific">Catenulispora subtropica</name>
    <dbReference type="NCBI Taxonomy" id="450798"/>
    <lineage>
        <taxon>Bacteria</taxon>
        <taxon>Bacillati</taxon>
        <taxon>Actinomycetota</taxon>
        <taxon>Actinomycetes</taxon>
        <taxon>Catenulisporales</taxon>
        <taxon>Catenulisporaceae</taxon>
        <taxon>Catenulispora</taxon>
    </lineage>
</organism>
<dbReference type="Pfam" id="PF08281">
    <property type="entry name" value="Sigma70_r4_2"/>
    <property type="match status" value="1"/>
</dbReference>
<dbReference type="InterPro" id="IPR036388">
    <property type="entry name" value="WH-like_DNA-bd_sf"/>
</dbReference>
<dbReference type="InterPro" id="IPR014284">
    <property type="entry name" value="RNA_pol_sigma-70_dom"/>
</dbReference>
<feature type="domain" description="RNA polymerase sigma factor 70 region 4 type 2" evidence="7">
    <location>
        <begin position="111"/>
        <end position="162"/>
    </location>
</feature>
<evidence type="ECO:0000256" key="2">
    <source>
        <dbReference type="ARBA" id="ARBA00023015"/>
    </source>
</evidence>
<proteinExistence type="inferred from homology"/>
<evidence type="ECO:0000256" key="4">
    <source>
        <dbReference type="ARBA" id="ARBA00023125"/>
    </source>
</evidence>
<sequence length="185" mass="20638">MARRDGAAVEDELEQFVSGRYLALRRTAYLLCGDWHRAEDLVQGTLVKVVVAARRRRVDSLDAYTRQVLLRLFLEENKRLWRRRERSWAEPVAAADVADLSVGQDRETRLTVLSALRGLPPRQRAAVVLRYWEDRSVEETAALLGVTAGTVKSQTAKALAALRVVLGDSRDGRLGLDIGSEGARA</sequence>
<dbReference type="NCBIfam" id="TIGR02937">
    <property type="entry name" value="sigma70-ECF"/>
    <property type="match status" value="1"/>
</dbReference>
<keyword evidence="3" id="KW-0731">Sigma factor</keyword>
<feature type="domain" description="RNA polymerase sigma-70 region 2" evidence="6">
    <location>
        <begin position="23"/>
        <end position="82"/>
    </location>
</feature>
<evidence type="ECO:0000313" key="9">
    <source>
        <dbReference type="Proteomes" id="UP001499854"/>
    </source>
</evidence>
<dbReference type="InterPro" id="IPR007627">
    <property type="entry name" value="RNA_pol_sigma70_r2"/>
</dbReference>
<name>A0ABP5BZA4_9ACTN</name>
<evidence type="ECO:0000313" key="8">
    <source>
        <dbReference type="EMBL" id="GAA1954962.1"/>
    </source>
</evidence>
<dbReference type="PANTHER" id="PTHR43133:SF50">
    <property type="entry name" value="ECF RNA POLYMERASE SIGMA FACTOR SIGM"/>
    <property type="match status" value="1"/>
</dbReference>
<dbReference type="SUPFAM" id="SSF88946">
    <property type="entry name" value="Sigma2 domain of RNA polymerase sigma factors"/>
    <property type="match status" value="1"/>
</dbReference>
<dbReference type="Pfam" id="PF04542">
    <property type="entry name" value="Sigma70_r2"/>
    <property type="match status" value="1"/>
</dbReference>
<dbReference type="SUPFAM" id="SSF88659">
    <property type="entry name" value="Sigma3 and sigma4 domains of RNA polymerase sigma factors"/>
    <property type="match status" value="1"/>
</dbReference>
<dbReference type="Gene3D" id="1.10.1740.10">
    <property type="match status" value="1"/>
</dbReference>